<keyword evidence="2" id="KW-0472">Membrane</keyword>
<accession>A0A840XNV3</accession>
<keyword evidence="5" id="KW-1185">Reference proteome</keyword>
<dbReference type="NCBIfam" id="TIGR00350">
    <property type="entry name" value="lytR_cpsA_psr"/>
    <property type="match status" value="1"/>
</dbReference>
<evidence type="ECO:0000259" key="3">
    <source>
        <dbReference type="Pfam" id="PF03816"/>
    </source>
</evidence>
<dbReference type="InterPro" id="IPR050922">
    <property type="entry name" value="LytR/CpsA/Psr_CW_biosynth"/>
</dbReference>
<dbReference type="Gene3D" id="3.40.630.190">
    <property type="entry name" value="LCP protein"/>
    <property type="match status" value="1"/>
</dbReference>
<dbReference type="AlphaFoldDB" id="A0A840XNV3"/>
<keyword evidence="2" id="KW-0812">Transmembrane</keyword>
<dbReference type="RefSeq" id="WP_153981465.1">
    <property type="nucleotide sequence ID" value="NZ_BAAANZ010000002.1"/>
</dbReference>
<dbReference type="Proteomes" id="UP000552883">
    <property type="component" value="Unassembled WGS sequence"/>
</dbReference>
<feature type="transmembrane region" description="Helical" evidence="2">
    <location>
        <begin position="82"/>
        <end position="101"/>
    </location>
</feature>
<evidence type="ECO:0000256" key="2">
    <source>
        <dbReference type="SAM" id="Phobius"/>
    </source>
</evidence>
<evidence type="ECO:0000313" key="4">
    <source>
        <dbReference type="EMBL" id="MBB5618507.1"/>
    </source>
</evidence>
<reference evidence="4 5" key="1">
    <citation type="submission" date="2020-08" db="EMBL/GenBank/DDBJ databases">
        <title>Sequencing the genomes of 1000 actinobacteria strains.</title>
        <authorList>
            <person name="Klenk H.-P."/>
        </authorList>
    </citation>
    <scope>NUCLEOTIDE SEQUENCE [LARGE SCALE GENOMIC DNA]</scope>
    <source>
        <strain evidence="4 5">DSM 23889</strain>
    </source>
</reference>
<feature type="transmembrane region" description="Helical" evidence="2">
    <location>
        <begin position="48"/>
        <end position="70"/>
    </location>
</feature>
<gene>
    <name evidence="4" type="ORF">BJ959_002003</name>
</gene>
<sequence>MSHTAPLRHPNTRDPQVMRRRAWWLLGLNLLIPGSAQLLAGDRRWGRFAVGSTFVLWAVAALALLLVVLWRPAALTIASTALVLWVAQLALVFYAVLWFAATIDTMRLVRLVRTPPRARLPIAAFAVLSLLLTTGTAGYAAVLTGAGRDALGSVFADGGYVEPIDGRYTILLLGGDAGDDRIGLRPDSMTLLSVDAQSGAVTMIGIPRNLYSAPFSEGSPLWEVWPNGFDCGDDCLLAYLYPWVEEHPELYPDAAAAGSTPPLEAMKDAIEGVTGLPVQYTVLIDMAGFTSLIDALGGVVVTVDEPVSRGINGGTVYGVIPAGEQRMDGETALWYARSRYNLTDFDRMQHQRDLQEAMLRQLDPATVLTRFQAIAQASSELVRTDVPQGMVGVLSDLAVQSRQHEIRRLELVPPVIDNVVPDWQLIRALVAEAVAPLPTPTETPEP</sequence>
<keyword evidence="2" id="KW-1133">Transmembrane helix</keyword>
<dbReference type="InterPro" id="IPR004474">
    <property type="entry name" value="LytR_CpsA_psr"/>
</dbReference>
<feature type="transmembrane region" description="Helical" evidence="2">
    <location>
        <begin position="122"/>
        <end position="142"/>
    </location>
</feature>
<dbReference type="PANTHER" id="PTHR33392:SF6">
    <property type="entry name" value="POLYISOPRENYL-TEICHOIC ACID--PEPTIDOGLYCAN TEICHOIC ACID TRANSFERASE TAGU"/>
    <property type="match status" value="1"/>
</dbReference>
<dbReference type="EMBL" id="JACHBS010000001">
    <property type="protein sequence ID" value="MBB5618507.1"/>
    <property type="molecule type" value="Genomic_DNA"/>
</dbReference>
<feature type="transmembrane region" description="Helical" evidence="2">
    <location>
        <begin position="22"/>
        <end position="41"/>
    </location>
</feature>
<feature type="domain" description="Cell envelope-related transcriptional attenuator" evidence="3">
    <location>
        <begin position="185"/>
        <end position="362"/>
    </location>
</feature>
<protein>
    <submittedName>
        <fullName evidence="4">LCP family protein required for cell wall assembly</fullName>
    </submittedName>
</protein>
<dbReference type="PANTHER" id="PTHR33392">
    <property type="entry name" value="POLYISOPRENYL-TEICHOIC ACID--PEPTIDOGLYCAN TEICHOIC ACID TRANSFERASE TAGU"/>
    <property type="match status" value="1"/>
</dbReference>
<dbReference type="OrthoDB" id="3573673at2"/>
<proteinExistence type="inferred from homology"/>
<evidence type="ECO:0000313" key="5">
    <source>
        <dbReference type="Proteomes" id="UP000552883"/>
    </source>
</evidence>
<name>A0A840XNV3_9MICO</name>
<dbReference type="Pfam" id="PF03816">
    <property type="entry name" value="LytR_cpsA_psr"/>
    <property type="match status" value="1"/>
</dbReference>
<comment type="caution">
    <text evidence="4">The sequence shown here is derived from an EMBL/GenBank/DDBJ whole genome shotgun (WGS) entry which is preliminary data.</text>
</comment>
<organism evidence="4 5">
    <name type="scientific">Microcella frigidaquae</name>
    <dbReference type="NCBI Taxonomy" id="424758"/>
    <lineage>
        <taxon>Bacteria</taxon>
        <taxon>Bacillati</taxon>
        <taxon>Actinomycetota</taxon>
        <taxon>Actinomycetes</taxon>
        <taxon>Micrococcales</taxon>
        <taxon>Microbacteriaceae</taxon>
        <taxon>Microcella</taxon>
    </lineage>
</organism>
<comment type="similarity">
    <text evidence="1">Belongs to the LytR/CpsA/Psr (LCP) family.</text>
</comment>
<evidence type="ECO:0000256" key="1">
    <source>
        <dbReference type="ARBA" id="ARBA00006068"/>
    </source>
</evidence>